<keyword evidence="5" id="KW-0812">Transmembrane</keyword>
<dbReference type="RefSeq" id="XP_025706689.1">
    <property type="nucleotide sequence ID" value="XM_025850904.1"/>
</dbReference>
<keyword evidence="10" id="KW-1133">Transmembrane helix</keyword>
<keyword evidence="6 24" id="KW-0547">Nucleotide-binding</keyword>
<gene>
    <name evidence="28 29 30" type="primary">LOC112807956</name>
    <name evidence="31 32 33" type="synonym">LOC112808012</name>
</gene>
<feature type="compositionally biased region" description="Basic and acidic residues" evidence="25">
    <location>
        <begin position="49"/>
        <end position="71"/>
    </location>
</feature>
<keyword evidence="9" id="KW-1278">Translocase</keyword>
<dbReference type="InterPro" id="IPR027417">
    <property type="entry name" value="P-loop_NTPase"/>
</dbReference>
<dbReference type="CDD" id="cd19520">
    <property type="entry name" value="RecA-like_ATAD1"/>
    <property type="match status" value="1"/>
</dbReference>
<evidence type="ECO:0000256" key="16">
    <source>
        <dbReference type="ARBA" id="ARBA00037805"/>
    </source>
</evidence>
<evidence type="ECO:0000256" key="25">
    <source>
        <dbReference type="SAM" id="MobiDB-lite"/>
    </source>
</evidence>
<dbReference type="GO" id="GO:0140570">
    <property type="term" value="P:extraction of mislocalized protein from mitochondrial outer membrane"/>
    <property type="evidence" value="ECO:0007669"/>
    <property type="project" value="TreeGrafter"/>
</dbReference>
<dbReference type="FunFam" id="3.40.50.300:FF:000538">
    <property type="entry name" value="ATPase family AAA domain-containing protein 1"/>
    <property type="match status" value="1"/>
</dbReference>
<dbReference type="PROSITE" id="PS00674">
    <property type="entry name" value="AAA"/>
    <property type="match status" value="1"/>
</dbReference>
<dbReference type="InterPro" id="IPR041569">
    <property type="entry name" value="AAA_lid_3"/>
</dbReference>
<evidence type="ECO:0000313" key="29">
    <source>
        <dbReference type="RefSeq" id="XP_025706690.1"/>
    </source>
</evidence>
<evidence type="ECO:0000256" key="9">
    <source>
        <dbReference type="ARBA" id="ARBA00022967"/>
    </source>
</evidence>
<evidence type="ECO:0000256" key="15">
    <source>
        <dbReference type="ARBA" id="ARBA00023257"/>
    </source>
</evidence>
<dbReference type="InterPro" id="IPR003960">
    <property type="entry name" value="ATPase_AAA_CS"/>
</dbReference>
<organism evidence="27 28">
    <name type="scientific">Callorhinus ursinus</name>
    <name type="common">Northern fur seal</name>
    <dbReference type="NCBI Taxonomy" id="34884"/>
    <lineage>
        <taxon>Eukaryota</taxon>
        <taxon>Metazoa</taxon>
        <taxon>Chordata</taxon>
        <taxon>Craniata</taxon>
        <taxon>Vertebrata</taxon>
        <taxon>Euteleostomi</taxon>
        <taxon>Mammalia</taxon>
        <taxon>Eutheria</taxon>
        <taxon>Laurasiatheria</taxon>
        <taxon>Carnivora</taxon>
        <taxon>Caniformia</taxon>
        <taxon>Pinnipedia</taxon>
        <taxon>Otariidae</taxon>
        <taxon>Callorhinus</taxon>
    </lineage>
</organism>
<evidence type="ECO:0000256" key="14">
    <source>
        <dbReference type="ARBA" id="ARBA00023140"/>
    </source>
</evidence>
<evidence type="ECO:0000256" key="3">
    <source>
        <dbReference type="ARBA" id="ARBA00022475"/>
    </source>
</evidence>
<dbReference type="Gene3D" id="1.10.8.60">
    <property type="match status" value="1"/>
</dbReference>
<evidence type="ECO:0000256" key="23">
    <source>
        <dbReference type="ARBA" id="ARBA00078549"/>
    </source>
</evidence>
<keyword evidence="15" id="KW-0628">Postsynaptic cell membrane</keyword>
<dbReference type="InterPro" id="IPR003959">
    <property type="entry name" value="ATPase_AAA_core"/>
</dbReference>
<comment type="catalytic activity">
    <reaction evidence="19">
        <text>[protein]-with a C-terminal TM segment(out) + ATP + H2O = [protein]-with a C-terminal TM segment(in) + ADP + phosphate + H(+)</text>
        <dbReference type="Rhea" id="RHEA:66168"/>
        <dbReference type="Rhea" id="RHEA-COMP:16963"/>
        <dbReference type="ChEBI" id="CHEBI:15377"/>
        <dbReference type="ChEBI" id="CHEBI:15378"/>
        <dbReference type="ChEBI" id="CHEBI:30616"/>
        <dbReference type="ChEBI" id="CHEBI:43474"/>
        <dbReference type="ChEBI" id="CHEBI:90782"/>
        <dbReference type="ChEBI" id="CHEBI:456216"/>
    </reaction>
</comment>
<evidence type="ECO:0000256" key="17">
    <source>
        <dbReference type="ARBA" id="ARBA00038383"/>
    </source>
</evidence>
<evidence type="ECO:0000313" key="33">
    <source>
        <dbReference type="RefSeq" id="XP_025706758.1"/>
    </source>
</evidence>
<dbReference type="Pfam" id="PF00004">
    <property type="entry name" value="AAA"/>
    <property type="match status" value="1"/>
</dbReference>
<dbReference type="RefSeq" id="XP_025706697.1">
    <property type="nucleotide sequence ID" value="XM_025850912.1"/>
</dbReference>
<dbReference type="Pfam" id="PF17862">
    <property type="entry name" value="AAA_lid_3"/>
    <property type="match status" value="1"/>
</dbReference>
<keyword evidence="4" id="KW-0597">Phosphoprotein</keyword>
<evidence type="ECO:0000313" key="31">
    <source>
        <dbReference type="RefSeq" id="XP_025706750.1"/>
    </source>
</evidence>
<keyword evidence="12" id="KW-0496">Mitochondrion</keyword>
<evidence type="ECO:0000313" key="30">
    <source>
        <dbReference type="RefSeq" id="XP_025706697.1"/>
    </source>
</evidence>
<dbReference type="SUPFAM" id="SSF52540">
    <property type="entry name" value="P-loop containing nucleoside triphosphate hydrolases"/>
    <property type="match status" value="1"/>
</dbReference>
<dbReference type="RefSeq" id="XP_025706690.1">
    <property type="nucleotide sequence ID" value="XM_025850905.1"/>
</dbReference>
<evidence type="ECO:0000256" key="8">
    <source>
        <dbReference type="ARBA" id="ARBA00022840"/>
    </source>
</evidence>
<evidence type="ECO:0000313" key="28">
    <source>
        <dbReference type="RefSeq" id="XP_025706689.1"/>
    </source>
</evidence>
<evidence type="ECO:0000256" key="19">
    <source>
        <dbReference type="ARBA" id="ARBA00048588"/>
    </source>
</evidence>
<name>A0A3Q7MIE9_CALUR</name>
<dbReference type="GO" id="GO:0005524">
    <property type="term" value="F:ATP binding"/>
    <property type="evidence" value="ECO:0007669"/>
    <property type="project" value="UniProtKB-KW"/>
</dbReference>
<dbReference type="PANTHER" id="PTHR45644">
    <property type="entry name" value="AAA ATPASE, PUTATIVE (AFU_ORTHOLOGUE AFUA_2G12920)-RELATED-RELATED"/>
    <property type="match status" value="1"/>
</dbReference>
<dbReference type="GO" id="GO:0005741">
    <property type="term" value="C:mitochondrial outer membrane"/>
    <property type="evidence" value="ECO:0007669"/>
    <property type="project" value="UniProtKB-SubCell"/>
</dbReference>
<evidence type="ECO:0000256" key="13">
    <source>
        <dbReference type="ARBA" id="ARBA00023136"/>
    </source>
</evidence>
<feature type="domain" description="AAA+ ATPase" evidence="26">
    <location>
        <begin position="150"/>
        <end position="286"/>
    </location>
</feature>
<keyword evidence="14" id="KW-0576">Peroxisome</keyword>
<evidence type="ECO:0000256" key="24">
    <source>
        <dbReference type="RuleBase" id="RU003651"/>
    </source>
</evidence>
<dbReference type="FunFam" id="1.10.8.60:FF:000044">
    <property type="entry name" value="ATPase family AAA domain-containing protein 1"/>
    <property type="match status" value="1"/>
</dbReference>
<comment type="similarity">
    <text evidence="17">Belongs to the AAA ATPase family. MSP1 subfamily.</text>
</comment>
<dbReference type="GO" id="GO:0016887">
    <property type="term" value="F:ATP hydrolysis activity"/>
    <property type="evidence" value="ECO:0007669"/>
    <property type="project" value="InterPro"/>
</dbReference>
<feature type="region of interest" description="Disordered" evidence="25">
    <location>
        <begin position="49"/>
        <end position="78"/>
    </location>
</feature>
<keyword evidence="8 24" id="KW-0067">ATP-binding</keyword>
<evidence type="ECO:0000256" key="1">
    <source>
        <dbReference type="ARBA" id="ARBA00004549"/>
    </source>
</evidence>
<evidence type="ECO:0000256" key="21">
    <source>
        <dbReference type="ARBA" id="ARBA00064967"/>
    </source>
</evidence>
<evidence type="ECO:0000256" key="18">
    <source>
        <dbReference type="ARBA" id="ARBA00040718"/>
    </source>
</evidence>
<keyword evidence="13" id="KW-0472">Membrane</keyword>
<evidence type="ECO:0000256" key="7">
    <source>
        <dbReference type="ARBA" id="ARBA00022787"/>
    </source>
</evidence>
<evidence type="ECO:0000256" key="12">
    <source>
        <dbReference type="ARBA" id="ARBA00023128"/>
    </source>
</evidence>
<protein>
    <recommendedName>
        <fullName evidence="18">Outer mitochondrial transmembrane helix translocase</fullName>
    </recommendedName>
    <alternativeName>
        <fullName evidence="22">ATPase family AAA domain-containing protein 1</fullName>
    </alternativeName>
    <alternativeName>
        <fullName evidence="23">Thorase</fullName>
    </alternativeName>
</protein>
<evidence type="ECO:0000256" key="22">
    <source>
        <dbReference type="ARBA" id="ARBA00077420"/>
    </source>
</evidence>
<dbReference type="InterPro" id="IPR051701">
    <property type="entry name" value="Mito_OM_Translocase_MSP1"/>
</dbReference>
<keyword evidence="7" id="KW-1000">Mitochondrion outer membrane</keyword>
<dbReference type="GO" id="GO:0045211">
    <property type="term" value="C:postsynaptic membrane"/>
    <property type="evidence" value="ECO:0007669"/>
    <property type="project" value="UniProtKB-SubCell"/>
</dbReference>
<comment type="function">
    <text evidence="20">Outer mitochondrial translocase required to remove mislocalized tail-anchored transmembrane proteins on mitochondria. Specifically recognizes and binds tail-anchored transmembrane proteins: acts as a dislocase that mediates the ATP-dependent extraction of mistargeted tail-anchored transmembrane proteins from the mitochondrion outer membrane. Also plays a critical role in regulating the surface expression of AMPA receptors (AMPAR), thereby regulating synaptic plasticity and learning and memory. Required for NMDA-stimulated AMPAR internalization and inhibition of GRIA1 and GRIA2 recycling back to the plasma membrane; these activities are ATPase-dependent.</text>
</comment>
<sequence length="386" mass="43664">MVHAEAFSRPLSRNEVVGLIFRLTIFGAVTYFTIKWMVDAIDPTRKQKVEAQKQLEHPYGRRRKPNTEELRTQSTGPSKAEKLMKQIGVKNVKLSEYEMSIAAHLVDPLNMHVTWSDIAGLDDVITDLKDTVILPIKKKHLFENSRLLQPPKGVLLYGPPGCGKTLIAKATAKEAGCRFINLQPSTLTDKWYGESQKLAAAVFSLAIKLQPSIIFIDEIDSFLRNRSSSDHEATAMMKAQFMSLWDGLDTDHSCQVIVMGATNRPQDLDSAIMRRMPTRFHINQPALKQREAILKLILKNENVDRHVDLLEVAQETDGFSGSDLKEMCRDAALLCVREYVNSTSEESHDEDEIRPVQQQDLHRAIEKMKKSKDAAFQNVLTHVCLD</sequence>
<evidence type="ECO:0000256" key="4">
    <source>
        <dbReference type="ARBA" id="ARBA00022553"/>
    </source>
</evidence>
<keyword evidence="27" id="KW-1185">Reference proteome</keyword>
<keyword evidence="11" id="KW-0770">Synapse</keyword>
<dbReference type="RefSeq" id="XP_025706758.1">
    <property type="nucleotide sequence ID" value="XM_025850973.1"/>
</dbReference>
<dbReference type="RefSeq" id="XP_025706751.1">
    <property type="nucleotide sequence ID" value="XM_025850966.1"/>
</dbReference>
<dbReference type="RefSeq" id="XP_025706750.1">
    <property type="nucleotide sequence ID" value="XM_025850965.1"/>
</dbReference>
<dbReference type="SMART" id="SM00382">
    <property type="entry name" value="AAA"/>
    <property type="match status" value="1"/>
</dbReference>
<dbReference type="Gene3D" id="3.40.50.300">
    <property type="entry name" value="P-loop containing nucleotide triphosphate hydrolases"/>
    <property type="match status" value="1"/>
</dbReference>
<dbReference type="AlphaFoldDB" id="A0A3Q7MIE9"/>
<evidence type="ECO:0000256" key="6">
    <source>
        <dbReference type="ARBA" id="ARBA00022741"/>
    </source>
</evidence>
<evidence type="ECO:0000256" key="10">
    <source>
        <dbReference type="ARBA" id="ARBA00022989"/>
    </source>
</evidence>
<evidence type="ECO:0000256" key="20">
    <source>
        <dbReference type="ARBA" id="ARBA00054008"/>
    </source>
</evidence>
<evidence type="ECO:0000256" key="2">
    <source>
        <dbReference type="ARBA" id="ARBA00004572"/>
    </source>
</evidence>
<evidence type="ECO:0000256" key="11">
    <source>
        <dbReference type="ARBA" id="ARBA00023018"/>
    </source>
</evidence>
<dbReference type="Proteomes" id="UP000286641">
    <property type="component" value="Unplaced"/>
</dbReference>
<comment type="subcellular location">
    <subcellularLocation>
        <location evidence="2">Mitochondrion outer membrane</location>
        <topology evidence="2">Single-pass membrane protein</topology>
    </subcellularLocation>
    <subcellularLocation>
        <location evidence="1">Peroxisome membrane</location>
        <topology evidence="1">Single-pass membrane protein</topology>
    </subcellularLocation>
    <subcellularLocation>
        <location evidence="16">Postsynaptic cell membrane</location>
        <topology evidence="16">Single-pass membrane protein</topology>
    </subcellularLocation>
</comment>
<reference evidence="28" key="2">
    <citation type="submission" date="2025-04" db="UniProtKB">
        <authorList>
            <consortium name="RefSeq"/>
        </authorList>
    </citation>
    <scope>IDENTIFICATION</scope>
    <source>
        <tissue evidence="28">Blood</tissue>
    </source>
</reference>
<dbReference type="PANTHER" id="PTHR45644:SF2">
    <property type="entry name" value="OUTER MITOCHONDRIAL TRANSMEMBRANE HELIX TRANSLOCASE"/>
    <property type="match status" value="1"/>
</dbReference>
<keyword evidence="3" id="KW-1003">Cell membrane</keyword>
<comment type="subunit">
    <text evidence="21">Interacts with GRIA2 and GRIP1 in an ATP-dependent manner. ATAD1-catalyzed ATP hydrolysis disrupts not only its binding to GRIA2 and GRIP1, but also interaction between GRIP1 and GRIA2, leading to AMPAR complex disassembly.</text>
</comment>
<evidence type="ECO:0000313" key="27">
    <source>
        <dbReference type="Proteomes" id="UP000286641"/>
    </source>
</evidence>
<evidence type="ECO:0000256" key="5">
    <source>
        <dbReference type="ARBA" id="ARBA00022692"/>
    </source>
</evidence>
<evidence type="ECO:0000313" key="32">
    <source>
        <dbReference type="RefSeq" id="XP_025706751.1"/>
    </source>
</evidence>
<dbReference type="InterPro" id="IPR003593">
    <property type="entry name" value="AAA+_ATPase"/>
</dbReference>
<dbReference type="GO" id="GO:0005778">
    <property type="term" value="C:peroxisomal membrane"/>
    <property type="evidence" value="ECO:0007669"/>
    <property type="project" value="UniProtKB-SubCell"/>
</dbReference>
<evidence type="ECO:0000259" key="26">
    <source>
        <dbReference type="SMART" id="SM00382"/>
    </source>
</evidence>
<proteinExistence type="inferred from homology"/>
<accession>A0A3Q7MIE9</accession>
<reference key="1">
    <citation type="submission" date="2019-01" db="UniProtKB">
        <authorList>
            <consortium name="RefSeq"/>
        </authorList>
    </citation>
    <scope>IDENTIFICATION</scope>
    <source>
        <tissue evidence="29 30">Blood</tissue>
    </source>
</reference>